<evidence type="ECO:0000313" key="2">
    <source>
        <dbReference type="Proteomes" id="UP000059542"/>
    </source>
</evidence>
<name>A0A0U4C6C6_9BACT</name>
<dbReference type="OrthoDB" id="879641at2"/>
<dbReference type="KEGG" id="hyg:AUC43_00795"/>
<reference evidence="1 2" key="1">
    <citation type="submission" date="2015-12" db="EMBL/GenBank/DDBJ databases">
        <authorList>
            <person name="Shamseldin A."/>
            <person name="Moawad H."/>
            <person name="Abd El-Rahim W.M."/>
            <person name="Sadowsky M.J."/>
        </authorList>
    </citation>
    <scope>NUCLEOTIDE SEQUENCE [LARGE SCALE GENOMIC DNA]</scope>
    <source>
        <strain evidence="1 2">DG5B</strain>
    </source>
</reference>
<dbReference type="AlphaFoldDB" id="A0A0U4C6C6"/>
<evidence type="ECO:0000313" key="1">
    <source>
        <dbReference type="EMBL" id="ALW83769.1"/>
    </source>
</evidence>
<keyword evidence="2" id="KW-1185">Reference proteome</keyword>
<accession>A0A0U4C6C6</accession>
<proteinExistence type="predicted"/>
<dbReference type="Proteomes" id="UP000059542">
    <property type="component" value="Chromosome"/>
</dbReference>
<dbReference type="PROSITE" id="PS51257">
    <property type="entry name" value="PROKAR_LIPOPROTEIN"/>
    <property type="match status" value="1"/>
</dbReference>
<evidence type="ECO:0008006" key="3">
    <source>
        <dbReference type="Google" id="ProtNLM"/>
    </source>
</evidence>
<gene>
    <name evidence="1" type="ORF">AUC43_00795</name>
</gene>
<organism evidence="1 2">
    <name type="scientific">Hymenobacter sedentarius</name>
    <dbReference type="NCBI Taxonomy" id="1411621"/>
    <lineage>
        <taxon>Bacteria</taxon>
        <taxon>Pseudomonadati</taxon>
        <taxon>Bacteroidota</taxon>
        <taxon>Cytophagia</taxon>
        <taxon>Cytophagales</taxon>
        <taxon>Hymenobacteraceae</taxon>
        <taxon>Hymenobacter</taxon>
    </lineage>
</organism>
<protein>
    <recommendedName>
        <fullName evidence="3">Lipocalin-like domain-containing protein</fullName>
    </recommendedName>
</protein>
<dbReference type="EMBL" id="CP013909">
    <property type="protein sequence ID" value="ALW83769.1"/>
    <property type="molecule type" value="Genomic_DNA"/>
</dbReference>
<sequence length="166" mass="17601">MKKMPLFLGVALAALTLASCEKELEQVHGSPKSSAAAAVLARPDLLTTGAWHQTGLTISAANEASKQVMTSDLFPHTKLSLLVTSATYKADGTYSLLRGVHSNGQASEPIDGTWRLNAGADSLIETHADNTRRLAVAELTDKAMRLTYTEPSADGKGATSTYIFSH</sequence>